<gene>
    <name evidence="2" type="ORF">H6P81_003479</name>
</gene>
<accession>A0AAV7FGG9</accession>
<reference evidence="2 3" key="1">
    <citation type="submission" date="2021-07" db="EMBL/GenBank/DDBJ databases">
        <title>The Aristolochia fimbriata genome: insights into angiosperm evolution, floral development and chemical biosynthesis.</title>
        <authorList>
            <person name="Jiao Y."/>
        </authorList>
    </citation>
    <scope>NUCLEOTIDE SEQUENCE [LARGE SCALE GENOMIC DNA]</scope>
    <source>
        <strain evidence="2">IBCAS-2021</strain>
        <tissue evidence="2">Leaf</tissue>
    </source>
</reference>
<evidence type="ECO:0000313" key="2">
    <source>
        <dbReference type="EMBL" id="KAG9458971.1"/>
    </source>
</evidence>
<sequence>MGIRLPVLVNAKQSIWRSLKGDRTAAASAPRGHFVVYVGEEHKRFVIPISFLKHSEMQNLLDLAEKEFGFDHQMGGLTIPCREEDFVALISHLNSL</sequence>
<keyword evidence="3" id="KW-1185">Reference proteome</keyword>
<organism evidence="2 3">
    <name type="scientific">Aristolochia fimbriata</name>
    <name type="common">White veined hardy Dutchman's pipe vine</name>
    <dbReference type="NCBI Taxonomy" id="158543"/>
    <lineage>
        <taxon>Eukaryota</taxon>
        <taxon>Viridiplantae</taxon>
        <taxon>Streptophyta</taxon>
        <taxon>Embryophyta</taxon>
        <taxon>Tracheophyta</taxon>
        <taxon>Spermatophyta</taxon>
        <taxon>Magnoliopsida</taxon>
        <taxon>Magnoliidae</taxon>
        <taxon>Piperales</taxon>
        <taxon>Aristolochiaceae</taxon>
        <taxon>Aristolochia</taxon>
    </lineage>
</organism>
<evidence type="ECO:0008006" key="4">
    <source>
        <dbReference type="Google" id="ProtNLM"/>
    </source>
</evidence>
<comment type="caution">
    <text evidence="2">The sequence shown here is derived from an EMBL/GenBank/DDBJ whole genome shotgun (WGS) entry which is preliminary data.</text>
</comment>
<dbReference type="Pfam" id="PF02519">
    <property type="entry name" value="Auxin_inducible"/>
    <property type="match status" value="1"/>
</dbReference>
<evidence type="ECO:0000313" key="3">
    <source>
        <dbReference type="Proteomes" id="UP000825729"/>
    </source>
</evidence>
<dbReference type="Proteomes" id="UP000825729">
    <property type="component" value="Unassembled WGS sequence"/>
</dbReference>
<proteinExistence type="inferred from homology"/>
<protein>
    <recommendedName>
        <fullName evidence="4">Small auxin up regulated protein</fullName>
    </recommendedName>
</protein>
<dbReference type="EMBL" id="JAINDJ010000002">
    <property type="protein sequence ID" value="KAG9458971.1"/>
    <property type="molecule type" value="Genomic_DNA"/>
</dbReference>
<dbReference type="AlphaFoldDB" id="A0AAV7FGG9"/>
<dbReference type="GO" id="GO:0009733">
    <property type="term" value="P:response to auxin"/>
    <property type="evidence" value="ECO:0007669"/>
    <property type="project" value="InterPro"/>
</dbReference>
<comment type="similarity">
    <text evidence="1">Belongs to the ARG7 family.</text>
</comment>
<name>A0AAV7FGG9_ARIFI</name>
<evidence type="ECO:0000256" key="1">
    <source>
        <dbReference type="ARBA" id="ARBA00006974"/>
    </source>
</evidence>
<dbReference type="PANTHER" id="PTHR31929">
    <property type="entry name" value="SAUR-LIKE AUXIN-RESPONSIVE PROTEIN FAMILY-RELATED"/>
    <property type="match status" value="1"/>
</dbReference>
<dbReference type="InterPro" id="IPR003676">
    <property type="entry name" value="SAUR_fam"/>
</dbReference>